<dbReference type="AlphaFoldDB" id="A0A6A1UXL5"/>
<dbReference type="EMBL" id="RXIC02000025">
    <property type="protein sequence ID" value="KAB1205165.1"/>
    <property type="molecule type" value="Genomic_DNA"/>
</dbReference>
<comment type="caution">
    <text evidence="2">The sequence shown here is derived from an EMBL/GenBank/DDBJ whole genome shotgun (WGS) entry which is preliminary data.</text>
</comment>
<dbReference type="GO" id="GO:0004523">
    <property type="term" value="F:RNA-DNA hybrid ribonuclease activity"/>
    <property type="evidence" value="ECO:0007669"/>
    <property type="project" value="InterPro"/>
</dbReference>
<keyword evidence="3" id="KW-1185">Reference proteome</keyword>
<dbReference type="InterPro" id="IPR002156">
    <property type="entry name" value="RNaseH_domain"/>
</dbReference>
<dbReference type="Proteomes" id="UP000516437">
    <property type="component" value="Chromosome 7"/>
</dbReference>
<reference evidence="2 3" key="1">
    <citation type="journal article" date="2019" name="Plant Biotechnol. J.">
        <title>The red bayberry genome and genetic basis of sex determination.</title>
        <authorList>
            <person name="Jia H.M."/>
            <person name="Jia H.J."/>
            <person name="Cai Q.L."/>
            <person name="Wang Y."/>
            <person name="Zhao H.B."/>
            <person name="Yang W.F."/>
            <person name="Wang G.Y."/>
            <person name="Li Y.H."/>
            <person name="Zhan D.L."/>
            <person name="Shen Y.T."/>
            <person name="Niu Q.F."/>
            <person name="Chang L."/>
            <person name="Qiu J."/>
            <person name="Zhao L."/>
            <person name="Xie H.B."/>
            <person name="Fu W.Y."/>
            <person name="Jin J."/>
            <person name="Li X.W."/>
            <person name="Jiao Y."/>
            <person name="Zhou C.C."/>
            <person name="Tu T."/>
            <person name="Chai C.Y."/>
            <person name="Gao J.L."/>
            <person name="Fan L.J."/>
            <person name="van de Weg E."/>
            <person name="Wang J.Y."/>
            <person name="Gao Z.S."/>
        </authorList>
    </citation>
    <scope>NUCLEOTIDE SEQUENCE [LARGE SCALE GENOMIC DNA]</scope>
    <source>
        <tissue evidence="2">Leaves</tissue>
    </source>
</reference>
<organism evidence="2 3">
    <name type="scientific">Morella rubra</name>
    <name type="common">Chinese bayberry</name>
    <dbReference type="NCBI Taxonomy" id="262757"/>
    <lineage>
        <taxon>Eukaryota</taxon>
        <taxon>Viridiplantae</taxon>
        <taxon>Streptophyta</taxon>
        <taxon>Embryophyta</taxon>
        <taxon>Tracheophyta</taxon>
        <taxon>Spermatophyta</taxon>
        <taxon>Magnoliopsida</taxon>
        <taxon>eudicotyledons</taxon>
        <taxon>Gunneridae</taxon>
        <taxon>Pentapetalae</taxon>
        <taxon>rosids</taxon>
        <taxon>fabids</taxon>
        <taxon>Fagales</taxon>
        <taxon>Myricaceae</taxon>
        <taxon>Morella</taxon>
    </lineage>
</organism>
<dbReference type="InterPro" id="IPR053151">
    <property type="entry name" value="RNase_H-like"/>
</dbReference>
<name>A0A6A1UXL5_9ROSI</name>
<dbReference type="GO" id="GO:0003676">
    <property type="term" value="F:nucleic acid binding"/>
    <property type="evidence" value="ECO:0007669"/>
    <property type="project" value="InterPro"/>
</dbReference>
<dbReference type="CDD" id="cd06222">
    <property type="entry name" value="RNase_H_like"/>
    <property type="match status" value="1"/>
</dbReference>
<dbReference type="InterPro" id="IPR036397">
    <property type="entry name" value="RNaseH_sf"/>
</dbReference>
<proteinExistence type="predicted"/>
<dbReference type="InterPro" id="IPR044730">
    <property type="entry name" value="RNase_H-like_dom_plant"/>
</dbReference>
<evidence type="ECO:0000313" key="2">
    <source>
        <dbReference type="EMBL" id="KAB1205165.1"/>
    </source>
</evidence>
<feature type="domain" description="RNase H type-1" evidence="1">
    <location>
        <begin position="24"/>
        <end position="144"/>
    </location>
</feature>
<protein>
    <recommendedName>
        <fullName evidence="1">RNase H type-1 domain-containing protein</fullName>
    </recommendedName>
</protein>
<dbReference type="PANTHER" id="PTHR47723:SF4">
    <property type="entry name" value="PENTATRICOPEPTIDE REPEAT-CONTAINING-LIKE PROTEIN"/>
    <property type="match status" value="1"/>
</dbReference>
<dbReference type="OrthoDB" id="1157325at2759"/>
<sequence>MENVMLVRRVAWVTPGDDSWRLNFAGYSASVPNGDAGIGCILRDQNALFKAGYAAPIRDSGNVTKTELISLKIGLEIALRLGIDYLEIAGDYSIVIRLLLGELLPLPPSVQVLLEECYHFLAQFRSTRIRQLHIHANKPANKLAIIGAELEEPLHWVDKAPPEIAESLLADVIGRWMPLADP</sequence>
<gene>
    <name evidence="2" type="ORF">CJ030_MR7G022007</name>
</gene>
<dbReference type="PANTHER" id="PTHR47723">
    <property type="entry name" value="OS05G0353850 PROTEIN"/>
    <property type="match status" value="1"/>
</dbReference>
<evidence type="ECO:0000313" key="3">
    <source>
        <dbReference type="Proteomes" id="UP000516437"/>
    </source>
</evidence>
<dbReference type="SUPFAM" id="SSF53098">
    <property type="entry name" value="Ribonuclease H-like"/>
    <property type="match status" value="1"/>
</dbReference>
<dbReference type="Pfam" id="PF13456">
    <property type="entry name" value="RVT_3"/>
    <property type="match status" value="1"/>
</dbReference>
<accession>A0A6A1UXL5</accession>
<evidence type="ECO:0000259" key="1">
    <source>
        <dbReference type="Pfam" id="PF13456"/>
    </source>
</evidence>
<dbReference type="Gene3D" id="3.30.420.10">
    <property type="entry name" value="Ribonuclease H-like superfamily/Ribonuclease H"/>
    <property type="match status" value="1"/>
</dbReference>
<dbReference type="InterPro" id="IPR012337">
    <property type="entry name" value="RNaseH-like_sf"/>
</dbReference>